<feature type="compositionally biased region" description="Basic and acidic residues" evidence="1">
    <location>
        <begin position="126"/>
        <end position="135"/>
    </location>
</feature>
<dbReference type="GO" id="GO:0005813">
    <property type="term" value="C:centrosome"/>
    <property type="evidence" value="ECO:0007669"/>
    <property type="project" value="TreeGrafter"/>
</dbReference>
<proteinExistence type="predicted"/>
<reference evidence="3 4" key="1">
    <citation type="journal article" date="2020" name="Nature">
        <title>Six reference-quality genomes reveal evolution of bat adaptations.</title>
        <authorList>
            <person name="Jebb D."/>
            <person name="Huang Z."/>
            <person name="Pippel M."/>
            <person name="Hughes G.M."/>
            <person name="Lavrichenko K."/>
            <person name="Devanna P."/>
            <person name="Winkler S."/>
            <person name="Jermiin L.S."/>
            <person name="Skirmuntt E.C."/>
            <person name="Katzourakis A."/>
            <person name="Burkitt-Gray L."/>
            <person name="Ray D.A."/>
            <person name="Sullivan K.A.M."/>
            <person name="Roscito J.G."/>
            <person name="Kirilenko B.M."/>
            <person name="Davalos L.M."/>
            <person name="Corthals A.P."/>
            <person name="Power M.L."/>
            <person name="Jones G."/>
            <person name="Ransome R.D."/>
            <person name="Dechmann D.K.N."/>
            <person name="Locatelli A.G."/>
            <person name="Puechmaille S.J."/>
            <person name="Fedrigo O."/>
            <person name="Jarvis E.D."/>
            <person name="Hiller M."/>
            <person name="Vernes S.C."/>
            <person name="Myers E.W."/>
            <person name="Teeling E.C."/>
        </authorList>
    </citation>
    <scope>NUCLEOTIDE SEQUENCE [LARGE SCALE GENOMIC DNA]</scope>
    <source>
        <strain evidence="3">MRouAeg1</strain>
        <tissue evidence="3">Muscle</tissue>
    </source>
</reference>
<accession>A0A7J8B778</accession>
<dbReference type="PANTHER" id="PTHR22192:SF1">
    <property type="entry name" value="SPERIOLIN-LIKE PROTEIN"/>
    <property type="match status" value="1"/>
</dbReference>
<feature type="compositionally biased region" description="Polar residues" evidence="1">
    <location>
        <begin position="179"/>
        <end position="195"/>
    </location>
</feature>
<feature type="compositionally biased region" description="Low complexity" evidence="1">
    <location>
        <begin position="136"/>
        <end position="145"/>
    </location>
</feature>
<feature type="compositionally biased region" description="Basic and acidic residues" evidence="1">
    <location>
        <begin position="146"/>
        <end position="159"/>
    </location>
</feature>
<sequence>MAEGSELMSRLVSENADLKRQVRLLKENQMLKRLLSESCPERGRGAREPLLPRAPAYPEDGSPGAAVPDFGRFTSAPDVPSQLQTASLEDLLCPHAPLSREDDAAPSCVASSHVPFKAFLGPPELHAPRSADRKLPPLLSPLQDPLVDKTLLESREVARPKKRSRASPAPRRTGASWARSPSSWTGASWPTSSPG</sequence>
<evidence type="ECO:0000259" key="2">
    <source>
        <dbReference type="Pfam" id="PF15058"/>
    </source>
</evidence>
<dbReference type="GO" id="GO:0007283">
    <property type="term" value="P:spermatogenesis"/>
    <property type="evidence" value="ECO:0007669"/>
    <property type="project" value="TreeGrafter"/>
</dbReference>
<dbReference type="InterPro" id="IPR029385">
    <property type="entry name" value="Speriolin_N"/>
</dbReference>
<dbReference type="EMBL" id="JACASE010000020">
    <property type="protein sequence ID" value="KAF6394558.1"/>
    <property type="molecule type" value="Genomic_DNA"/>
</dbReference>
<feature type="region of interest" description="Disordered" evidence="1">
    <location>
        <begin position="36"/>
        <end position="81"/>
    </location>
</feature>
<dbReference type="AlphaFoldDB" id="A0A7J8B778"/>
<dbReference type="Proteomes" id="UP000593571">
    <property type="component" value="Unassembled WGS sequence"/>
</dbReference>
<dbReference type="GO" id="GO:0034237">
    <property type="term" value="F:protein kinase A regulatory subunit binding"/>
    <property type="evidence" value="ECO:0007669"/>
    <property type="project" value="TreeGrafter"/>
</dbReference>
<evidence type="ECO:0000256" key="1">
    <source>
        <dbReference type="SAM" id="MobiDB-lite"/>
    </source>
</evidence>
<evidence type="ECO:0000313" key="3">
    <source>
        <dbReference type="EMBL" id="KAF6394558.1"/>
    </source>
</evidence>
<dbReference type="InterPro" id="IPR026715">
    <property type="entry name" value="SPATC1"/>
</dbReference>
<evidence type="ECO:0000313" key="4">
    <source>
        <dbReference type="Proteomes" id="UP000593571"/>
    </source>
</evidence>
<dbReference type="Pfam" id="PF15058">
    <property type="entry name" value="Speriolin_N"/>
    <property type="match status" value="1"/>
</dbReference>
<gene>
    <name evidence="3" type="ORF">HJG63_018341</name>
</gene>
<name>A0A7J8B778_ROUAE</name>
<dbReference type="PANTHER" id="PTHR22192">
    <property type="entry name" value="SPERIOLIN"/>
    <property type="match status" value="1"/>
</dbReference>
<dbReference type="GO" id="GO:0010739">
    <property type="term" value="P:positive regulation of protein kinase A signaling"/>
    <property type="evidence" value="ECO:0007669"/>
    <property type="project" value="TreeGrafter"/>
</dbReference>
<protein>
    <submittedName>
        <fullName evidence="3">Spermatogenesis and centriole associated 1 like</fullName>
    </submittedName>
</protein>
<organism evidence="3 4">
    <name type="scientific">Rousettus aegyptiacus</name>
    <name type="common">Egyptian fruit bat</name>
    <name type="synonym">Pteropus aegyptiacus</name>
    <dbReference type="NCBI Taxonomy" id="9407"/>
    <lineage>
        <taxon>Eukaryota</taxon>
        <taxon>Metazoa</taxon>
        <taxon>Chordata</taxon>
        <taxon>Craniata</taxon>
        <taxon>Vertebrata</taxon>
        <taxon>Euteleostomi</taxon>
        <taxon>Mammalia</taxon>
        <taxon>Eutheria</taxon>
        <taxon>Laurasiatheria</taxon>
        <taxon>Chiroptera</taxon>
        <taxon>Yinpterochiroptera</taxon>
        <taxon>Pteropodoidea</taxon>
        <taxon>Pteropodidae</taxon>
        <taxon>Rousettinae</taxon>
        <taxon>Rousettus</taxon>
    </lineage>
</organism>
<comment type="caution">
    <text evidence="3">The sequence shown here is derived from an EMBL/GenBank/DDBJ whole genome shotgun (WGS) entry which is preliminary data.</text>
</comment>
<feature type="region of interest" description="Disordered" evidence="1">
    <location>
        <begin position="119"/>
        <end position="195"/>
    </location>
</feature>
<keyword evidence="4" id="KW-1185">Reference proteome</keyword>
<feature type="domain" description="Speriolin N-terminal" evidence="2">
    <location>
        <begin position="3"/>
        <end position="153"/>
    </location>
</feature>